<evidence type="ECO:0008006" key="3">
    <source>
        <dbReference type="Google" id="ProtNLM"/>
    </source>
</evidence>
<dbReference type="AlphaFoldDB" id="A0A1E5GU82"/>
<evidence type="ECO:0000313" key="1">
    <source>
        <dbReference type="EMBL" id="OEG16227.1"/>
    </source>
</evidence>
<sequence>MSKYEVKDKGIKKDSEATSAVSTISYEIENALVNNVPLKEVQGQIDTLQEKGKFPSNLQLVDAFYDPKTSSSGVAFLDNNTGKVVVGFTGTNLDNGILESAKDIGQWGNIAFKGDGPSSAYFDASNKFMNDLKANGYNIDTVTGHSLGGRNGTIMGMEHNIPNIILYNSAPLMNLLGNLKKSSQQELSDLFGRYSGNIIYFVSENDPLNKAAGGVPGSIYPGKIIIIKNGKEHDITGFLTKKEQDFIRRHTPDLNKIYVAQQRVQTDTQSKLKALDVLRAKLLKSGGGLSASEEIYLDASEALILTQGMNKTLQVEIDDIKKMYREAKKDSDKLWTNTVKTADSIGSTLHQGEVVDSLNTGGATEPIVRIEPKEEYEQKIIELSSIQQEYHELIGQIQSSINKQVETDQELARQIRG</sequence>
<dbReference type="SUPFAM" id="SSF53474">
    <property type="entry name" value="alpha/beta-Hydrolases"/>
    <property type="match status" value="1"/>
</dbReference>
<organism evidence="1 2">
    <name type="scientific">Enterococcus quebecensis</name>
    <dbReference type="NCBI Taxonomy" id="903983"/>
    <lineage>
        <taxon>Bacteria</taxon>
        <taxon>Bacillati</taxon>
        <taxon>Bacillota</taxon>
        <taxon>Bacilli</taxon>
        <taxon>Lactobacillales</taxon>
        <taxon>Enterococcaceae</taxon>
        <taxon>Enterococcus</taxon>
    </lineage>
</organism>
<protein>
    <recommendedName>
        <fullName evidence="3">Fungal lipase-like domain-containing protein</fullName>
    </recommendedName>
</protein>
<dbReference type="RefSeq" id="WP_069634681.1">
    <property type="nucleotide sequence ID" value="NZ_JXKZ01000007.1"/>
</dbReference>
<dbReference type="OrthoDB" id="2413412at2"/>
<comment type="caution">
    <text evidence="1">The sequence shown here is derived from an EMBL/GenBank/DDBJ whole genome shotgun (WGS) entry which is preliminary data.</text>
</comment>
<dbReference type="Gene3D" id="3.40.50.1820">
    <property type="entry name" value="alpha/beta hydrolase"/>
    <property type="match status" value="1"/>
</dbReference>
<dbReference type="EMBL" id="MIKB01000013">
    <property type="protein sequence ID" value="OEG16227.1"/>
    <property type="molecule type" value="Genomic_DNA"/>
</dbReference>
<evidence type="ECO:0000313" key="2">
    <source>
        <dbReference type="Proteomes" id="UP000094764"/>
    </source>
</evidence>
<dbReference type="InterPro" id="IPR029058">
    <property type="entry name" value="AB_hydrolase_fold"/>
</dbReference>
<reference evidence="2" key="1">
    <citation type="submission" date="2016-09" db="EMBL/GenBank/DDBJ databases">
        <authorList>
            <person name="Gulvik C.A."/>
        </authorList>
    </citation>
    <scope>NUCLEOTIDE SEQUENCE [LARGE SCALE GENOMIC DNA]</scope>
    <source>
        <strain evidence="2">LMG 26306</strain>
    </source>
</reference>
<dbReference type="Proteomes" id="UP000094764">
    <property type="component" value="Unassembled WGS sequence"/>
</dbReference>
<dbReference type="STRING" id="903983.BCR23_04885"/>
<proteinExistence type="predicted"/>
<gene>
    <name evidence="1" type="ORF">BCR23_04885</name>
</gene>
<accession>A0A1E5GU82</accession>
<keyword evidence="2" id="KW-1185">Reference proteome</keyword>
<name>A0A1E5GU82_9ENTE</name>